<evidence type="ECO:0000256" key="1">
    <source>
        <dbReference type="PROSITE-ProRule" id="PRU00473"/>
    </source>
</evidence>
<keyword evidence="1" id="KW-0472">Membrane</keyword>
<keyword evidence="2" id="KW-0175">Coiled coil</keyword>
<dbReference type="InterPro" id="IPR036737">
    <property type="entry name" value="OmpA-like_sf"/>
</dbReference>
<evidence type="ECO:0000313" key="4">
    <source>
        <dbReference type="EMBL" id="APG26094.1"/>
    </source>
</evidence>
<dbReference type="PANTHER" id="PTHR30329:SF21">
    <property type="entry name" value="LIPOPROTEIN YIAD-RELATED"/>
    <property type="match status" value="1"/>
</dbReference>
<organism evidence="4 5">
    <name type="scientific">Syntrophotalea acetylenica</name>
    <name type="common">Pelobacter acetylenicus</name>
    <dbReference type="NCBI Taxonomy" id="29542"/>
    <lineage>
        <taxon>Bacteria</taxon>
        <taxon>Pseudomonadati</taxon>
        <taxon>Thermodesulfobacteriota</taxon>
        <taxon>Desulfuromonadia</taxon>
        <taxon>Desulfuromonadales</taxon>
        <taxon>Syntrophotaleaceae</taxon>
        <taxon>Syntrophotalea</taxon>
    </lineage>
</organism>
<accession>A0A1L3GJJ8</accession>
<gene>
    <name evidence="4" type="ORF">A7E75_14570</name>
</gene>
<sequence length="301" mass="33370">MHKPFLSIAAIPVLVFLASGCISRSEFQRKTDEAQHFAALSQSLEQDYAKLLEQQKQTALRYDEMAGQLEDARSALTALRNEKLRAKADIERLEGILAERGHETGKAMTELRQAVDRLEEEKRAITEQLQQEKLARQARIAELKTTYDALVGKLENEIRRGEITITDLQGRLTVNLVERILFDSGQAEIKPAGLGVLRRVGSVLKQAAGKTIRVEGHTDNVPISPRLKKIYPSNWELSTARAASVVHFLQESLGIAGERLAVCGFGPYQPAASNATAQGRAQNRRIRIILTTVDENPGKTP</sequence>
<dbReference type="Gene3D" id="3.30.1330.60">
    <property type="entry name" value="OmpA-like domain"/>
    <property type="match status" value="1"/>
</dbReference>
<dbReference type="PROSITE" id="PS51123">
    <property type="entry name" value="OMPA_2"/>
    <property type="match status" value="1"/>
</dbReference>
<dbReference type="InterPro" id="IPR006665">
    <property type="entry name" value="OmpA-like"/>
</dbReference>
<proteinExistence type="predicted"/>
<reference evidence="4 5" key="1">
    <citation type="journal article" date="2017" name="Genome Announc.">
        <title>Complete Genome Sequences of Two Acetylene-Fermenting Pelobacter acetylenicus Strains.</title>
        <authorList>
            <person name="Sutton J.M."/>
            <person name="Baesman S.M."/>
            <person name="Fierst J.L."/>
            <person name="Poret-Peterson A.T."/>
            <person name="Oremland R.S."/>
            <person name="Dunlap D.S."/>
            <person name="Akob D.M."/>
        </authorList>
    </citation>
    <scope>NUCLEOTIDE SEQUENCE [LARGE SCALE GENOMIC DNA]</scope>
    <source>
        <strain evidence="4 5">DSM 3247</strain>
    </source>
</reference>
<dbReference type="OrthoDB" id="9783110at2"/>
<feature type="domain" description="OmpA-like" evidence="3">
    <location>
        <begin position="169"/>
        <end position="294"/>
    </location>
</feature>
<dbReference type="InterPro" id="IPR050330">
    <property type="entry name" value="Bact_OuterMem_StrucFunc"/>
</dbReference>
<dbReference type="PROSITE" id="PS51257">
    <property type="entry name" value="PROKAR_LIPOPROTEIN"/>
    <property type="match status" value="1"/>
</dbReference>
<feature type="coiled-coil region" evidence="2">
    <location>
        <begin position="62"/>
        <end position="135"/>
    </location>
</feature>
<keyword evidence="5" id="KW-1185">Reference proteome</keyword>
<dbReference type="Proteomes" id="UP000182264">
    <property type="component" value="Chromosome"/>
</dbReference>
<dbReference type="CDD" id="cd07185">
    <property type="entry name" value="OmpA_C-like"/>
    <property type="match status" value="1"/>
</dbReference>
<dbReference type="STRING" id="29542.A6070_08605"/>
<protein>
    <recommendedName>
        <fullName evidence="3">OmpA-like domain-containing protein</fullName>
    </recommendedName>
</protein>
<dbReference type="RefSeq" id="WP_072287934.1">
    <property type="nucleotide sequence ID" value="NZ_CP015455.1"/>
</dbReference>
<evidence type="ECO:0000256" key="2">
    <source>
        <dbReference type="SAM" id="Coils"/>
    </source>
</evidence>
<dbReference type="AlphaFoldDB" id="A0A1L3GJJ8"/>
<dbReference type="EMBL" id="CP015518">
    <property type="protein sequence ID" value="APG26094.1"/>
    <property type="molecule type" value="Genomic_DNA"/>
</dbReference>
<evidence type="ECO:0000313" key="5">
    <source>
        <dbReference type="Proteomes" id="UP000182264"/>
    </source>
</evidence>
<evidence type="ECO:0000259" key="3">
    <source>
        <dbReference type="PROSITE" id="PS51123"/>
    </source>
</evidence>
<dbReference type="PANTHER" id="PTHR30329">
    <property type="entry name" value="STATOR ELEMENT OF FLAGELLAR MOTOR COMPLEX"/>
    <property type="match status" value="1"/>
</dbReference>
<dbReference type="KEGG" id="pace:A6070_08605"/>
<dbReference type="GO" id="GO:0016020">
    <property type="term" value="C:membrane"/>
    <property type="evidence" value="ECO:0007669"/>
    <property type="project" value="UniProtKB-UniRule"/>
</dbReference>
<name>A0A1L3GJJ8_SYNAC</name>
<dbReference type="SUPFAM" id="SSF103088">
    <property type="entry name" value="OmpA-like"/>
    <property type="match status" value="1"/>
</dbReference>
<dbReference type="Pfam" id="PF00691">
    <property type="entry name" value="OmpA"/>
    <property type="match status" value="1"/>
</dbReference>